<evidence type="ECO:0000256" key="3">
    <source>
        <dbReference type="ARBA" id="ARBA00022741"/>
    </source>
</evidence>
<dbReference type="GO" id="GO:0007059">
    <property type="term" value="P:chromosome segregation"/>
    <property type="evidence" value="ECO:0007669"/>
    <property type="project" value="UniProtKB-UniRule"/>
</dbReference>
<comment type="subunit">
    <text evidence="7">Homodimer.</text>
</comment>
<sequence>MLFTRLRLTGFKSFVDPTDLLIKEGLTGVVGPNGCGKSNLLEALRWVMGENRPKAMRGGGMEDVIFAGASTRPARNFAEVSLVIDNSDRLAPAGFNDDDQLEIVRRITRDVGSAYKVNTKDVRARDVQMLFADASTGAHSPALVRQGQISELINAKPKNRRRILEEAAGISGLYQRRHEAELKLKGAEQNLARVDDVVDQLANQLAQLDRQARQAARYRAIGEELRKAEGMLLYRRWREADEARLLAEEELRARVTAAAQAEAAARQAAKERQTRDDALPPLREEEAIAAAILQRLEVQRDSLKDQESQALQTIETLKNRILQLTKDIDREAGLNRDAGETIERLEWEARELKKASEGHDDRLEAASDAAREAASVLQDREADLSQQTEDVARLAARHQSAQRLLDDNRKTLERSEAEAIKARDAVASAQSALTEAEERFEEAQEEEAVALETVENAEETLMAAEAARAETQGREADVRAERSEAEGELNALRAEVTALAKLLERDTAEGGQILDRLQVEMGFEKALGAALADDLRAPQVDEDGPSGWTELPDYDDTQALPAGVTALSNHVSVPDVLARRMAQIGLIDSEDAPRLQPLLKPGQRLVSVEGDLWRWDGYRAWAEDAPSAAALRLQQLNRLEELKQQSERANTRADAARQAHEALTQRLADLTRADQAARQARRDADRLVNEASRKLSRAEADRNLAESKLESLGLAVTRHEDEATESRARVLEAERAMADLEDLDEARAAVEDVKMTVEAARLTMMTKRSAHDEIRREGEARLRRSQEVTKEISGWKHRLETAEKRSAELAERKFDSEEELRMASEAPEEIRIKREELGEAIEEAEERRRQASDVLAEAESQLRAAEQAERDAERAASEAREARARSEARADAARETVAYAVERIEEDQQTMPDKLLESLDVDPDTMPEADAVEADVNRLKRQRDALGAVNLRAEEDAKEVREEHGSLVDEKADLEEAIKALRSGIASLNKEGRERLLTAFEQVNSNFALLFRHLFGGGEANLVLVESEDPLDAGLEIMCQPPGKKLSTLSLLSGGEQTLTAMALIFAVFLANPAPICVLDEVDAPLDDANVTRFCDLLDEMCRRTETRFLIITHHAVTMARMDRLFGVTMQEQGVSQLVSVDLKKAEQMVA</sequence>
<dbReference type="GO" id="GO:0005524">
    <property type="term" value="F:ATP binding"/>
    <property type="evidence" value="ECO:0007669"/>
    <property type="project" value="UniProtKB-UniRule"/>
</dbReference>
<accession>A0A6L8LL78</accession>
<comment type="subcellular location">
    <subcellularLocation>
        <location evidence="1 7">Cytoplasm</location>
    </subcellularLocation>
</comment>
<dbReference type="PANTHER" id="PTHR43977">
    <property type="entry name" value="STRUCTURAL MAINTENANCE OF CHROMOSOMES PROTEIN 3"/>
    <property type="match status" value="1"/>
</dbReference>
<gene>
    <name evidence="7 10" type="primary">smc</name>
    <name evidence="10" type="ORF">GR167_15815</name>
</gene>
<comment type="domain">
    <text evidence="7">Contains large globular domains required for ATP hydrolysis at each terminus and a third globular domain forming a flexible hinge near the middle of the molecule. These domains are separated by coiled-coil structures.</text>
</comment>
<keyword evidence="11" id="KW-1185">Reference proteome</keyword>
<dbReference type="CDD" id="cd03278">
    <property type="entry name" value="ABC_SMC_barmotin"/>
    <property type="match status" value="1"/>
</dbReference>
<dbReference type="EMBL" id="WWEN01000007">
    <property type="protein sequence ID" value="MYM56787.1"/>
    <property type="molecule type" value="Genomic_DNA"/>
</dbReference>
<dbReference type="FunFam" id="3.40.50.300:FF:000901">
    <property type="entry name" value="Chromosome partition protein Smc"/>
    <property type="match status" value="1"/>
</dbReference>
<dbReference type="GO" id="GO:0003677">
    <property type="term" value="F:DNA binding"/>
    <property type="evidence" value="ECO:0007669"/>
    <property type="project" value="UniProtKB-UniRule"/>
</dbReference>
<dbReference type="GO" id="GO:0016887">
    <property type="term" value="F:ATP hydrolysis activity"/>
    <property type="evidence" value="ECO:0007669"/>
    <property type="project" value="InterPro"/>
</dbReference>
<evidence type="ECO:0000256" key="1">
    <source>
        <dbReference type="ARBA" id="ARBA00004496"/>
    </source>
</evidence>
<comment type="caution">
    <text evidence="10">The sequence shown here is derived from an EMBL/GenBank/DDBJ whole genome shotgun (WGS) entry which is preliminary data.</text>
</comment>
<feature type="coiled-coil region" evidence="7">
    <location>
        <begin position="936"/>
        <end position="991"/>
    </location>
</feature>
<organism evidence="10 11">
    <name type="scientific">Thalassovita mangrovi</name>
    <dbReference type="NCBI Taxonomy" id="2692236"/>
    <lineage>
        <taxon>Bacteria</taxon>
        <taxon>Pseudomonadati</taxon>
        <taxon>Pseudomonadota</taxon>
        <taxon>Alphaproteobacteria</taxon>
        <taxon>Rhodobacterales</taxon>
        <taxon>Roseobacteraceae</taxon>
        <taxon>Thalassovita</taxon>
    </lineage>
</organism>
<keyword evidence="6 7" id="KW-0238">DNA-binding</keyword>
<evidence type="ECO:0000256" key="7">
    <source>
        <dbReference type="HAMAP-Rule" id="MF_01894"/>
    </source>
</evidence>
<feature type="region of interest" description="Disordered" evidence="8">
    <location>
        <begin position="843"/>
        <end position="888"/>
    </location>
</feature>
<dbReference type="InterPro" id="IPR003395">
    <property type="entry name" value="RecF/RecN/SMC_N"/>
</dbReference>
<keyword evidence="5 7" id="KW-0175">Coiled coil</keyword>
<evidence type="ECO:0000256" key="2">
    <source>
        <dbReference type="ARBA" id="ARBA00022490"/>
    </source>
</evidence>
<dbReference type="InterPro" id="IPR024704">
    <property type="entry name" value="SMC"/>
</dbReference>
<reference evidence="10 11" key="1">
    <citation type="submission" date="2020-01" db="EMBL/GenBank/DDBJ databases">
        <authorList>
            <person name="Chen S."/>
        </authorList>
    </citation>
    <scope>NUCLEOTIDE SEQUENCE [LARGE SCALE GENOMIC DNA]</scope>
    <source>
        <strain evidence="10 11">GS-10</strain>
    </source>
</reference>
<keyword evidence="4 7" id="KW-0067">ATP-binding</keyword>
<comment type="similarity">
    <text evidence="7">Belongs to the SMC family.</text>
</comment>
<dbReference type="GO" id="GO:0007062">
    <property type="term" value="P:sister chromatid cohesion"/>
    <property type="evidence" value="ECO:0007669"/>
    <property type="project" value="InterPro"/>
</dbReference>
<dbReference type="Pfam" id="PF02463">
    <property type="entry name" value="SMC_N"/>
    <property type="match status" value="1"/>
</dbReference>
<feature type="compositionally biased region" description="Basic and acidic residues" evidence="8">
    <location>
        <begin position="866"/>
        <end position="888"/>
    </location>
</feature>
<dbReference type="PIRSF" id="PIRSF005719">
    <property type="entry name" value="SMC"/>
    <property type="match status" value="1"/>
</dbReference>
<evidence type="ECO:0000256" key="6">
    <source>
        <dbReference type="ARBA" id="ARBA00023125"/>
    </source>
</evidence>
<feature type="coiled-coil region" evidence="7">
    <location>
        <begin position="398"/>
        <end position="509"/>
    </location>
</feature>
<protein>
    <recommendedName>
        <fullName evidence="7">Chromosome partition protein Smc</fullName>
    </recommendedName>
</protein>
<comment type="function">
    <text evidence="7">Required for chromosome condensation and partitioning.</text>
</comment>
<dbReference type="HAMAP" id="MF_01894">
    <property type="entry name" value="Smc_prok"/>
    <property type="match status" value="1"/>
</dbReference>
<feature type="coiled-coil region" evidence="7">
    <location>
        <begin position="293"/>
        <end position="362"/>
    </location>
</feature>
<dbReference type="Gene3D" id="3.40.50.300">
    <property type="entry name" value="P-loop containing nucleotide triphosphate hydrolases"/>
    <property type="match status" value="2"/>
</dbReference>
<evidence type="ECO:0000256" key="4">
    <source>
        <dbReference type="ARBA" id="ARBA00022840"/>
    </source>
</evidence>
<dbReference type="NCBIfam" id="TIGR02168">
    <property type="entry name" value="SMC_prok_B"/>
    <property type="match status" value="1"/>
</dbReference>
<dbReference type="SUPFAM" id="SSF52540">
    <property type="entry name" value="P-loop containing nucleoside triphosphate hydrolases"/>
    <property type="match status" value="1"/>
</dbReference>
<dbReference type="GO" id="GO:0005737">
    <property type="term" value="C:cytoplasm"/>
    <property type="evidence" value="ECO:0007669"/>
    <property type="project" value="UniProtKB-SubCell"/>
</dbReference>
<dbReference type="GO" id="GO:0006260">
    <property type="term" value="P:DNA replication"/>
    <property type="evidence" value="ECO:0007669"/>
    <property type="project" value="UniProtKB-UniRule"/>
</dbReference>
<feature type="binding site" evidence="7">
    <location>
        <begin position="32"/>
        <end position="39"/>
    </location>
    <ligand>
        <name>ATP</name>
        <dbReference type="ChEBI" id="CHEBI:30616"/>
    </ligand>
</feature>
<dbReference type="AlphaFoldDB" id="A0A6L8LL78"/>
<feature type="domain" description="RecF/RecN/SMC N-terminal" evidence="9">
    <location>
        <begin position="4"/>
        <end position="1136"/>
    </location>
</feature>
<keyword evidence="3 7" id="KW-0547">Nucleotide-binding</keyword>
<name>A0A6L8LL78_9RHOB</name>
<evidence type="ECO:0000259" key="9">
    <source>
        <dbReference type="Pfam" id="PF02463"/>
    </source>
</evidence>
<keyword evidence="2 7" id="KW-0963">Cytoplasm</keyword>
<evidence type="ECO:0000256" key="8">
    <source>
        <dbReference type="SAM" id="MobiDB-lite"/>
    </source>
</evidence>
<feature type="coiled-coil region" evidence="7">
    <location>
        <begin position="170"/>
        <end position="218"/>
    </location>
</feature>
<dbReference type="InterPro" id="IPR027417">
    <property type="entry name" value="P-loop_NTPase"/>
</dbReference>
<evidence type="ECO:0000313" key="10">
    <source>
        <dbReference type="EMBL" id="MYM56787.1"/>
    </source>
</evidence>
<dbReference type="GO" id="GO:0030261">
    <property type="term" value="P:chromosome condensation"/>
    <property type="evidence" value="ECO:0007669"/>
    <property type="project" value="InterPro"/>
</dbReference>
<feature type="region of interest" description="Disordered" evidence="8">
    <location>
        <begin position="681"/>
        <end position="701"/>
    </location>
</feature>
<evidence type="ECO:0000256" key="5">
    <source>
        <dbReference type="ARBA" id="ARBA00023054"/>
    </source>
</evidence>
<dbReference type="RefSeq" id="WP_160974691.1">
    <property type="nucleotide sequence ID" value="NZ_WWEN01000007.1"/>
</dbReference>
<proteinExistence type="inferred from homology"/>
<dbReference type="InterPro" id="IPR011890">
    <property type="entry name" value="SMC_prok"/>
</dbReference>
<evidence type="ECO:0000313" key="11">
    <source>
        <dbReference type="Proteomes" id="UP000479043"/>
    </source>
</evidence>
<dbReference type="Proteomes" id="UP000479043">
    <property type="component" value="Unassembled WGS sequence"/>
</dbReference>